<sequence>MDKNDRPWLLKFLNHAAELQQQFSKSPLALPNLTEVSMYQEWEDGGIRTSEATALLQLDSVKTFSASNCWLYDDGLGWSGVRKPQFSATSLEISIAYDSERTLPHQRNFYSRFPLLERFHYDEGLWSISPSLVSDLMQGLSGVTSTLLDFSLWMDNSDCVEWREVEKFSIGSLANSKN</sequence>
<proteinExistence type="predicted"/>
<reference evidence="1" key="1">
    <citation type="submission" date="2021-07" db="EMBL/GenBank/DDBJ databases">
        <authorList>
            <person name="Durling M."/>
        </authorList>
    </citation>
    <scope>NUCLEOTIDE SEQUENCE</scope>
</reference>
<organism evidence="1 2">
    <name type="scientific">Hymenoscyphus albidus</name>
    <dbReference type="NCBI Taxonomy" id="595503"/>
    <lineage>
        <taxon>Eukaryota</taxon>
        <taxon>Fungi</taxon>
        <taxon>Dikarya</taxon>
        <taxon>Ascomycota</taxon>
        <taxon>Pezizomycotina</taxon>
        <taxon>Leotiomycetes</taxon>
        <taxon>Helotiales</taxon>
        <taxon>Helotiaceae</taxon>
        <taxon>Hymenoscyphus</taxon>
    </lineage>
</organism>
<evidence type="ECO:0000313" key="2">
    <source>
        <dbReference type="Proteomes" id="UP000701801"/>
    </source>
</evidence>
<dbReference type="Proteomes" id="UP000701801">
    <property type="component" value="Unassembled WGS sequence"/>
</dbReference>
<evidence type="ECO:0000313" key="1">
    <source>
        <dbReference type="EMBL" id="CAG8971762.1"/>
    </source>
</evidence>
<keyword evidence="2" id="KW-1185">Reference proteome</keyword>
<protein>
    <submittedName>
        <fullName evidence="1">Uncharacterized protein</fullName>
    </submittedName>
</protein>
<accession>A0A9N9Q1V1</accession>
<gene>
    <name evidence="1" type="ORF">HYALB_00007244</name>
</gene>
<dbReference type="EMBL" id="CAJVRM010000027">
    <property type="protein sequence ID" value="CAG8971762.1"/>
    <property type="molecule type" value="Genomic_DNA"/>
</dbReference>
<comment type="caution">
    <text evidence="1">The sequence shown here is derived from an EMBL/GenBank/DDBJ whole genome shotgun (WGS) entry which is preliminary data.</text>
</comment>
<name>A0A9N9Q1V1_9HELO</name>
<dbReference type="AlphaFoldDB" id="A0A9N9Q1V1"/>
<dbReference type="OrthoDB" id="4191831at2759"/>